<feature type="domain" description="Aminopeptidase N-like N-terminal" evidence="30">
    <location>
        <begin position="162"/>
        <end position="351"/>
    </location>
</feature>
<dbReference type="InterPro" id="IPR045357">
    <property type="entry name" value="Aminopeptidase_N-like_N"/>
</dbReference>
<reference evidence="31" key="1">
    <citation type="submission" date="2022-05" db="EMBL/GenBank/DDBJ databases">
        <authorList>
            <person name="Okamura Y."/>
        </authorList>
    </citation>
    <scope>NUCLEOTIDE SEQUENCE</scope>
</reference>
<dbReference type="Gene3D" id="2.60.40.1730">
    <property type="entry name" value="tricorn interacting facor f3 domain"/>
    <property type="match status" value="2"/>
</dbReference>
<dbReference type="Gene3D" id="1.10.390.10">
    <property type="entry name" value="Neutral Protease Domain 2"/>
    <property type="match status" value="2"/>
</dbReference>
<evidence type="ECO:0000256" key="17">
    <source>
        <dbReference type="ARBA" id="ARBA00022989"/>
    </source>
</evidence>
<evidence type="ECO:0000256" key="9">
    <source>
        <dbReference type="ARBA" id="ARBA00022622"/>
    </source>
</evidence>
<dbReference type="GO" id="GO:0098552">
    <property type="term" value="C:side of membrane"/>
    <property type="evidence" value="ECO:0007669"/>
    <property type="project" value="UniProtKB-KW"/>
</dbReference>
<comment type="caution">
    <text evidence="31">The sequence shown here is derived from an EMBL/GenBank/DDBJ whole genome shotgun (WGS) entry which is preliminary data.</text>
</comment>
<dbReference type="Proteomes" id="UP001152562">
    <property type="component" value="Unassembled WGS sequence"/>
</dbReference>
<comment type="cofactor">
    <cofactor evidence="24">
        <name>Zn(2+)</name>
        <dbReference type="ChEBI" id="CHEBI:29105"/>
    </cofactor>
    <text evidence="24">Binds 1 zinc ion per subunit.</text>
</comment>
<dbReference type="SUPFAM" id="SSF63737">
    <property type="entry name" value="Leukotriene A4 hydrolase N-terminal domain"/>
    <property type="match status" value="2"/>
</dbReference>
<feature type="domain" description="Peptidase M1 membrane alanine aminopeptidase" evidence="28">
    <location>
        <begin position="1342"/>
        <end position="1552"/>
    </location>
</feature>
<evidence type="ECO:0000256" key="18">
    <source>
        <dbReference type="ARBA" id="ARBA00023049"/>
    </source>
</evidence>
<sequence length="2049" mass="233510">MLLRYARVSRLCRCLPCIPALPQFKKNGYYVILRSKDDAMTHIQKTTNMDGNLQTEFSSKPKRGVYLSKGLAFVIFIIFTLALIATAFIVYNFAACPRTDQLANVTKYELNHCDQNKLTVIPLSTESSKSVTNYEITTNTVETTTEVEINKVIDVRLPNSIKPDRYYLKLTPYIFDSNFTFDGEISVVITVKNDTNKVTFHGVELVFHTIGLFKKDDGKEIEIKQRTEDLERQFHILVTAETLNAGQQYVLNITYTGILNDNLHGFYRSSYEEKKDKRWIAVTQFQATDARRAFPCWDEPALKARFTISIARPANMSSISNMNIVGHQRHDHLDSYIWDHYAETLPMSTYLVAFAVTDFGNMSRDNFSVWARKDALSSAAYALDIGPKILKFLEDYYKIKFPLPKIDMIALPDFKAGAMENWGLLTFREIAMLYDNGVSPTTAKARVAAVVAHEIAHQWFGNLVTPAWWSDIWLNEGFASYVEYVAVDAVEKTWKLMEVFVLNEVQSVFKLDALTSSHQISVEVGNPEEIGAIFDKISYGKGSAILRMMNHFLTDDVFNAGITDYLNAKKYGDAEQKDLWSALTNAARERGNSDLDVAVIMDSWTLQTGFPVLTVTRDYEMRTVTFKQERFILINGSMDDQKPVWWIPISYTTASEKDFESTQPKLWLKGERSSVVKNMSIAQNDWIIANIQQTGFYRINYDQRNWEMLIKILNDPKRFEEIHPINRAQIIDDAMNLALSGRLDYRIALDITSYLKHERSYVPWKSGLVALGYIDTMLSKGAFYLEYQRYVLRLLNGAVKDLGWEVSTNESVVRAQHRVDLLSTACHLQQVECLEHAVRMYTNWMLTPNPDTFNEIHADIRSTVYCVGVQAGGAREWNFAWERFMTASAPSERELLLSVLGCTRAPYLLYRYLELSLRNDSGIRKQDTVRVFSAVASSSIGEPIAFSFVRDNWQRLKDFVGSVSTMNSILKVVTRRINQAHEFDELKRFVSSYDKELGRPVQQVLERTETNVQWMNRNYETIVSWLLKADKEFVIDQIGEVDWWSRFKMATLFLVLSLVLVASAIPPPPSSRNTIFIDEQLEGQIFEVTSKEITDLATINTSQYRLPTTTRPTHYEVLWIVDIDQLTYYGTVEITLVATQANVQEIVLHSKDLDISSVTLLQGETVLVQNLTSIEFVKELELLKVRTGAALEYNATNPVIYTLKLSFGAELRKDMAGIYRSWYRNSYNESVRWMATTQFQPTSGRTAFPCYDEPSFKATFSIRIRRPSTGFKSWSCTRQQTTNVNVTMGFDEDVYTTTPTMSTYLIALIVAEYDTKKTPEGGPLKYEVIARPGAMGKNQSDYAFDVGQKLLEAMSQHTALDFFSQSPNLKMTQASIPDFSAGAMENWGLLTYREAYLMYDPEQTHDQAKQIIAYILSHEIAHMWFGNLVTCGWWGDTWLNEGFARYYQYYLTHWVESEMGFDTRFVIEQVHTSMLADSADNHPLSNPNVGSPDDISNMFSTISYNKGAAIIRMTEHLLGTDVHTQGLRVYLRENSYKTVVPSDLSQTLHNAAVQAGAISEYGRHFSVVDYYKTWHDQPGVPVIYVDVNHKTGDMTITQRRFDINAGYASVNYNWQIPISFATASDANFNDTKPSHVLTSTVTVVNRGTVGDEWVIFNKQQTGYYRVNYDQYTWNLIIVALRGDDRTKINENNRAQIVDDVLQFARSGLMTYTRAFNILSFLQYEKDYAPWLAAMTGFSWIRNRLVGSPLLAKLERQIVQWATPLMNELGYTPVSGESFMRSYLRRQLAPVMCNMGVEACRTSATTQFRRLIDDEVEVSVNSRNWVYCNGLRASNNYSDYATMWKRFIEHNVYTEKIVLLQTLGCTPLERALNELLTSLVQDNYEIREQDYTTTFNTALTGNEGNTQIVLNFIKRNLIDIEKAFGSLSSPLRSVAARLRSTEQITEFQLWLNQTQADLGNAYTSIYRAAESARNSLTFAEQIQGDLDNYLTNGDDDIGPSTPPPNPIIDPSTFPRPDVTPPPTPDLPGSAMSAAVSIIVVAFAAITNIIL</sequence>
<dbReference type="FunFam" id="2.60.40.1910:FF:000008">
    <property type="entry name" value="Aminopeptidase"/>
    <property type="match status" value="2"/>
</dbReference>
<feature type="binding site" evidence="24">
    <location>
        <position position="457"/>
    </location>
    <ligand>
        <name>Zn(2+)</name>
        <dbReference type="ChEBI" id="CHEBI:29105"/>
        <note>catalytic</note>
    </ligand>
</feature>
<dbReference type="EMBL" id="CALOZG010000086">
    <property type="protein sequence ID" value="CAH4038206.1"/>
    <property type="molecule type" value="Genomic_DNA"/>
</dbReference>
<dbReference type="GO" id="GO:0005886">
    <property type="term" value="C:plasma membrane"/>
    <property type="evidence" value="ECO:0007669"/>
    <property type="project" value="UniProtKB-SubCell"/>
</dbReference>
<dbReference type="GO" id="GO:0008270">
    <property type="term" value="F:zinc ion binding"/>
    <property type="evidence" value="ECO:0007669"/>
    <property type="project" value="InterPro"/>
</dbReference>
<keyword evidence="10" id="KW-0645">Protease</keyword>
<dbReference type="GO" id="GO:0005615">
    <property type="term" value="C:extracellular space"/>
    <property type="evidence" value="ECO:0007669"/>
    <property type="project" value="TreeGrafter"/>
</dbReference>
<dbReference type="InterPro" id="IPR014782">
    <property type="entry name" value="Peptidase_M1_dom"/>
</dbReference>
<dbReference type="GO" id="GO:0006508">
    <property type="term" value="P:proteolysis"/>
    <property type="evidence" value="ECO:0007669"/>
    <property type="project" value="UniProtKB-KW"/>
</dbReference>
<keyword evidence="11 27" id="KW-0812">Transmembrane</keyword>
<dbReference type="SUPFAM" id="SSF55486">
    <property type="entry name" value="Metalloproteases ('zincins'), catalytic domain"/>
    <property type="match status" value="2"/>
</dbReference>
<evidence type="ECO:0000256" key="21">
    <source>
        <dbReference type="ARBA" id="ARBA00023180"/>
    </source>
</evidence>
<evidence type="ECO:0000256" key="27">
    <source>
        <dbReference type="SAM" id="Phobius"/>
    </source>
</evidence>
<keyword evidence="17 27" id="KW-1133">Transmembrane helix</keyword>
<evidence type="ECO:0000256" key="3">
    <source>
        <dbReference type="ARBA" id="ARBA00004609"/>
    </source>
</evidence>
<evidence type="ECO:0000313" key="32">
    <source>
        <dbReference type="Proteomes" id="UP001152562"/>
    </source>
</evidence>
<feature type="active site" description="Proton acceptor" evidence="23">
    <location>
        <position position="454"/>
    </location>
</feature>
<dbReference type="Gene3D" id="2.60.40.1910">
    <property type="match status" value="2"/>
</dbReference>
<evidence type="ECO:0000256" key="24">
    <source>
        <dbReference type="PIRSR" id="PIRSR634016-3"/>
    </source>
</evidence>
<feature type="binding site" evidence="24">
    <location>
        <position position="453"/>
    </location>
    <ligand>
        <name>Zn(2+)</name>
        <dbReference type="ChEBI" id="CHEBI:29105"/>
        <note>catalytic</note>
    </ligand>
</feature>
<feature type="binding site" evidence="24">
    <location>
        <position position="476"/>
    </location>
    <ligand>
        <name>Zn(2+)</name>
        <dbReference type="ChEBI" id="CHEBI:29105"/>
        <note>catalytic</note>
    </ligand>
</feature>
<dbReference type="InterPro" id="IPR034016">
    <property type="entry name" value="M1_APN-typ"/>
</dbReference>
<evidence type="ECO:0000259" key="29">
    <source>
        <dbReference type="Pfam" id="PF11838"/>
    </source>
</evidence>
<evidence type="ECO:0000256" key="14">
    <source>
        <dbReference type="ARBA" id="ARBA00022801"/>
    </source>
</evidence>
<evidence type="ECO:0000256" key="19">
    <source>
        <dbReference type="ARBA" id="ARBA00023136"/>
    </source>
</evidence>
<evidence type="ECO:0000256" key="25">
    <source>
        <dbReference type="PIRSR" id="PIRSR634016-4"/>
    </source>
</evidence>
<comment type="catalytic activity">
    <reaction evidence="1">
        <text>Release of an N-terminal amino acid, Xaa-|-Yaa- from a peptide, amide or arylamide. Xaa is preferably Ala, but may be most amino acids including Pro (slow action). When a terminal hydrophobic residue is followed by a prolyl residue, the two may be released as an intact Xaa-Pro dipeptide.</text>
        <dbReference type="EC" id="3.4.11.2"/>
    </reaction>
</comment>
<keyword evidence="13" id="KW-0732">Signal</keyword>
<keyword evidence="9" id="KW-0336">GPI-anchor</keyword>
<dbReference type="InterPro" id="IPR024571">
    <property type="entry name" value="ERAP1-like_C_dom"/>
</dbReference>
<evidence type="ECO:0000256" key="23">
    <source>
        <dbReference type="PIRSR" id="PIRSR634016-1"/>
    </source>
</evidence>
<dbReference type="InterPro" id="IPR050344">
    <property type="entry name" value="Peptidase_M1_aminopeptidases"/>
</dbReference>
<protein>
    <recommendedName>
        <fullName evidence="6">Aminopeptidase N</fullName>
        <ecNumber evidence="5">3.4.11.2</ecNumber>
    </recommendedName>
</protein>
<dbReference type="GO" id="GO:0043171">
    <property type="term" value="P:peptide catabolic process"/>
    <property type="evidence" value="ECO:0007669"/>
    <property type="project" value="TreeGrafter"/>
</dbReference>
<keyword evidence="21" id="KW-0325">Glycoprotein</keyword>
<evidence type="ECO:0000256" key="26">
    <source>
        <dbReference type="SAM" id="MobiDB-lite"/>
    </source>
</evidence>
<evidence type="ECO:0000256" key="16">
    <source>
        <dbReference type="ARBA" id="ARBA00022968"/>
    </source>
</evidence>
<evidence type="ECO:0000256" key="11">
    <source>
        <dbReference type="ARBA" id="ARBA00022692"/>
    </source>
</evidence>
<feature type="domain" description="ERAP1-like C-terminal" evidence="29">
    <location>
        <begin position="686"/>
        <end position="1009"/>
    </location>
</feature>
<dbReference type="FunFam" id="1.25.50.20:FF:000001">
    <property type="entry name" value="Aminopeptidase"/>
    <property type="match status" value="1"/>
</dbReference>
<evidence type="ECO:0000256" key="10">
    <source>
        <dbReference type="ARBA" id="ARBA00022670"/>
    </source>
</evidence>
<dbReference type="GO" id="GO:0016285">
    <property type="term" value="F:alanyl aminopeptidase activity"/>
    <property type="evidence" value="ECO:0007669"/>
    <property type="project" value="UniProtKB-EC"/>
</dbReference>
<dbReference type="PANTHER" id="PTHR11533:SF294">
    <property type="entry name" value="THYROTROPIN-RELEASING HORMONE-DEGRADING ECTOENZYME"/>
    <property type="match status" value="1"/>
</dbReference>
<evidence type="ECO:0000256" key="5">
    <source>
        <dbReference type="ARBA" id="ARBA00012564"/>
    </source>
</evidence>
<evidence type="ECO:0000256" key="20">
    <source>
        <dbReference type="ARBA" id="ARBA00023157"/>
    </source>
</evidence>
<evidence type="ECO:0000256" key="6">
    <source>
        <dbReference type="ARBA" id="ARBA00015611"/>
    </source>
</evidence>
<evidence type="ECO:0000256" key="22">
    <source>
        <dbReference type="ARBA" id="ARBA00023288"/>
    </source>
</evidence>
<dbReference type="Gene3D" id="1.25.50.20">
    <property type="match status" value="2"/>
</dbReference>
<evidence type="ECO:0000256" key="8">
    <source>
        <dbReference type="ARBA" id="ARBA00022475"/>
    </source>
</evidence>
<keyword evidence="14" id="KW-0378">Hydrolase</keyword>
<evidence type="ECO:0000256" key="1">
    <source>
        <dbReference type="ARBA" id="ARBA00000098"/>
    </source>
</evidence>
<gene>
    <name evidence="31" type="ORF">PIBRA_LOCUS13798</name>
</gene>
<evidence type="ECO:0000256" key="12">
    <source>
        <dbReference type="ARBA" id="ARBA00022723"/>
    </source>
</evidence>
<evidence type="ECO:0000256" key="4">
    <source>
        <dbReference type="ARBA" id="ARBA00010136"/>
    </source>
</evidence>
<feature type="domain" description="Aminopeptidase N-like N-terminal" evidence="30">
    <location>
        <begin position="1112"/>
        <end position="1305"/>
    </location>
</feature>
<dbReference type="PANTHER" id="PTHR11533">
    <property type="entry name" value="PROTEASE M1 ZINC METALLOPROTEASE"/>
    <property type="match status" value="1"/>
</dbReference>
<keyword evidence="16" id="KW-0735">Signal-anchor</keyword>
<keyword evidence="7" id="KW-0031">Aminopeptidase</keyword>
<keyword evidence="12 24" id="KW-0479">Metal-binding</keyword>
<dbReference type="FunFam" id="1.10.390.10:FF:000019">
    <property type="entry name" value="Aminopeptidase"/>
    <property type="match status" value="1"/>
</dbReference>
<keyword evidence="15 24" id="KW-0862">Zinc</keyword>
<keyword evidence="8" id="KW-1003">Cell membrane</keyword>
<dbReference type="PRINTS" id="PR00756">
    <property type="entry name" value="ALADIPTASE"/>
</dbReference>
<dbReference type="Pfam" id="PF11838">
    <property type="entry name" value="ERAP1_C"/>
    <property type="match status" value="2"/>
</dbReference>
<keyword evidence="18" id="KW-0482">Metalloprotease</keyword>
<dbReference type="GO" id="GO:0005737">
    <property type="term" value="C:cytoplasm"/>
    <property type="evidence" value="ECO:0007669"/>
    <property type="project" value="TreeGrafter"/>
</dbReference>
<keyword evidence="22" id="KW-0449">Lipoprotein</keyword>
<dbReference type="Pfam" id="PF01433">
    <property type="entry name" value="Peptidase_M1"/>
    <property type="match status" value="2"/>
</dbReference>
<evidence type="ECO:0000256" key="2">
    <source>
        <dbReference type="ARBA" id="ARBA00004606"/>
    </source>
</evidence>
<keyword evidence="20" id="KW-1015">Disulfide bond</keyword>
<name>A0A9P0TTM5_PIEBR</name>
<proteinExistence type="inferred from homology"/>
<keyword evidence="19 27" id="KW-0472">Membrane</keyword>
<comment type="similarity">
    <text evidence="4">Belongs to the peptidase M1 family.</text>
</comment>
<accession>A0A9P0TTM5</accession>
<dbReference type="InterPro" id="IPR001930">
    <property type="entry name" value="Peptidase_M1"/>
</dbReference>
<evidence type="ECO:0000256" key="15">
    <source>
        <dbReference type="ARBA" id="ARBA00022833"/>
    </source>
</evidence>
<evidence type="ECO:0000256" key="7">
    <source>
        <dbReference type="ARBA" id="ARBA00022438"/>
    </source>
</evidence>
<feature type="domain" description="ERAP1-like C-terminal" evidence="29">
    <location>
        <begin position="1653"/>
        <end position="1956"/>
    </location>
</feature>
<dbReference type="Pfam" id="PF17900">
    <property type="entry name" value="Peptidase_M1_N"/>
    <property type="match status" value="2"/>
</dbReference>
<dbReference type="InterPro" id="IPR027268">
    <property type="entry name" value="Peptidase_M4/M1_CTD_sf"/>
</dbReference>
<dbReference type="CDD" id="cd09601">
    <property type="entry name" value="M1_APN-Q_like"/>
    <property type="match status" value="2"/>
</dbReference>
<dbReference type="GO" id="GO:0070006">
    <property type="term" value="F:metalloaminopeptidase activity"/>
    <property type="evidence" value="ECO:0007669"/>
    <property type="project" value="TreeGrafter"/>
</dbReference>
<dbReference type="FunFam" id="2.60.40.1730:FF:000012">
    <property type="entry name" value="Aminopeptidase N"/>
    <property type="match status" value="1"/>
</dbReference>
<organism evidence="31 32">
    <name type="scientific">Pieris brassicae</name>
    <name type="common">White butterfly</name>
    <name type="synonym">Large white butterfly</name>
    <dbReference type="NCBI Taxonomy" id="7116"/>
    <lineage>
        <taxon>Eukaryota</taxon>
        <taxon>Metazoa</taxon>
        <taxon>Ecdysozoa</taxon>
        <taxon>Arthropoda</taxon>
        <taxon>Hexapoda</taxon>
        <taxon>Insecta</taxon>
        <taxon>Pterygota</taxon>
        <taxon>Neoptera</taxon>
        <taxon>Endopterygota</taxon>
        <taxon>Lepidoptera</taxon>
        <taxon>Glossata</taxon>
        <taxon>Ditrysia</taxon>
        <taxon>Papilionoidea</taxon>
        <taxon>Pieridae</taxon>
        <taxon>Pierinae</taxon>
        <taxon>Pieris</taxon>
    </lineage>
</organism>
<evidence type="ECO:0000313" key="31">
    <source>
        <dbReference type="EMBL" id="CAH4038206.1"/>
    </source>
</evidence>
<feature type="site" description="Transition state stabilizer" evidence="25">
    <location>
        <position position="539"/>
    </location>
</feature>
<evidence type="ECO:0000259" key="28">
    <source>
        <dbReference type="Pfam" id="PF01433"/>
    </source>
</evidence>
<comment type="subcellular location">
    <subcellularLocation>
        <location evidence="3">Cell membrane</location>
        <topology evidence="3">Lipid-anchor</topology>
        <topology evidence="3">GPI-anchor</topology>
    </subcellularLocation>
    <subcellularLocation>
        <location evidence="2">Membrane</location>
        <topology evidence="2">Single-pass type II membrane protein</topology>
    </subcellularLocation>
</comment>
<feature type="region of interest" description="Disordered" evidence="26">
    <location>
        <begin position="1990"/>
        <end position="2026"/>
    </location>
</feature>
<dbReference type="GO" id="GO:0042277">
    <property type="term" value="F:peptide binding"/>
    <property type="evidence" value="ECO:0007669"/>
    <property type="project" value="TreeGrafter"/>
</dbReference>
<dbReference type="EC" id="3.4.11.2" evidence="5"/>
<evidence type="ECO:0000256" key="13">
    <source>
        <dbReference type="ARBA" id="ARBA00022729"/>
    </source>
</evidence>
<dbReference type="FunFam" id="1.10.390.10:FF:000001">
    <property type="entry name" value="Aminopeptidase"/>
    <property type="match status" value="1"/>
</dbReference>
<feature type="domain" description="Peptidase M1 membrane alanine aminopeptidase" evidence="28">
    <location>
        <begin position="381"/>
        <end position="604"/>
    </location>
</feature>
<keyword evidence="32" id="KW-1185">Reference proteome</keyword>
<evidence type="ECO:0000259" key="30">
    <source>
        <dbReference type="Pfam" id="PF17900"/>
    </source>
</evidence>
<feature type="transmembrane region" description="Helical" evidence="27">
    <location>
        <begin position="70"/>
        <end position="94"/>
    </location>
</feature>
<dbReference type="InterPro" id="IPR042097">
    <property type="entry name" value="Aminopeptidase_N-like_N_sf"/>
</dbReference>